<dbReference type="PROSITE" id="PS51843">
    <property type="entry name" value="NR_LBD"/>
    <property type="match status" value="1"/>
</dbReference>
<evidence type="ECO:0000259" key="13">
    <source>
        <dbReference type="PROSITE" id="PS51843"/>
    </source>
</evidence>
<dbReference type="GO" id="GO:0003700">
    <property type="term" value="F:DNA-binding transcription factor activity"/>
    <property type="evidence" value="ECO:0007669"/>
    <property type="project" value="InterPro"/>
</dbReference>
<reference evidence="14" key="1">
    <citation type="submission" date="2007-07" db="EMBL/GenBank/DDBJ databases">
        <title>PCAP assembly of the Caenorhabditis remanei genome.</title>
        <authorList>
            <consortium name="The Caenorhabditis remanei Sequencing Consortium"/>
            <person name="Wilson R.K."/>
        </authorList>
    </citation>
    <scope>NUCLEOTIDE SEQUENCE [LARGE SCALE GENOMIC DNA]</scope>
    <source>
        <strain evidence="14">PB4641</strain>
    </source>
</reference>
<keyword evidence="7 11" id="KW-0238">DNA-binding</keyword>
<dbReference type="PROSITE" id="PS00031">
    <property type="entry name" value="NUCLEAR_REC_DBD_1"/>
    <property type="match status" value="1"/>
</dbReference>
<evidence type="ECO:0000256" key="9">
    <source>
        <dbReference type="ARBA" id="ARBA00023170"/>
    </source>
</evidence>
<keyword evidence="3 11" id="KW-0479">Metal-binding</keyword>
<keyword evidence="5 11" id="KW-0862">Zinc</keyword>
<evidence type="ECO:0000256" key="4">
    <source>
        <dbReference type="ARBA" id="ARBA00022771"/>
    </source>
</evidence>
<dbReference type="GO" id="GO:0006357">
    <property type="term" value="P:regulation of transcription by RNA polymerase II"/>
    <property type="evidence" value="ECO:0007669"/>
    <property type="project" value="TreeGrafter"/>
</dbReference>
<dbReference type="InterPro" id="IPR001723">
    <property type="entry name" value="Nuclear_hrmn_rcpt"/>
</dbReference>
<dbReference type="AlphaFoldDB" id="E3NBR5"/>
<dbReference type="SMART" id="SM00399">
    <property type="entry name" value="ZnF_C4"/>
    <property type="match status" value="1"/>
</dbReference>
<evidence type="ECO:0000256" key="10">
    <source>
        <dbReference type="ARBA" id="ARBA00023242"/>
    </source>
</evidence>
<dbReference type="SMART" id="SM00430">
    <property type="entry name" value="HOLI"/>
    <property type="match status" value="1"/>
</dbReference>
<comment type="similarity">
    <text evidence="2 11">Belongs to the nuclear hormone receptor family.</text>
</comment>
<sequence length="377" mass="43567">MMKKDMKNLKTSCQICNSAGNGLHFGVEACRGCTSFFRRSIVQEKVYKCNEDYSCDIGNLSIDMSQKCRRCRFEKCLNVGMKKDAVQKNRDSYGSRKNLMAVVPSPSGSNRLKFLVPSLILEPIGNNYSHLENLRLVVHLEEGSSMFMKKVPRRHTFKETDKLMRIEFEIIKDWIFNSFPQISDLETDQKNILLRHFYIQFFILEGGFLACKKQRNDVWFLPNGDYIDCQNLGSFYTDHSKPQQSSTYSENAAKLSKGTCVGCRRMVTHPMLREKIDQFEFLALAALILFESGLEGQSKESSDICYKIRNTVQRELLQYYAARRVDEYSLRVGNILSILPSLQKATYKMLDDMELVHLLNNTPDVGSFYKYFSDPRC</sequence>
<keyword evidence="4 11" id="KW-0863">Zinc-finger</keyword>
<dbReference type="PANTHER" id="PTHR46011">
    <property type="entry name" value="NUCLEAR HORMONE RECEPTOR FAMILY MEMBER NHR-86-RELATED"/>
    <property type="match status" value="1"/>
</dbReference>
<feature type="domain" description="NR LBD" evidence="13">
    <location>
        <begin position="126"/>
        <end position="375"/>
    </location>
</feature>
<keyword evidence="8 11" id="KW-0804">Transcription</keyword>
<evidence type="ECO:0000256" key="3">
    <source>
        <dbReference type="ARBA" id="ARBA00022723"/>
    </source>
</evidence>
<evidence type="ECO:0000256" key="1">
    <source>
        <dbReference type="ARBA" id="ARBA00004123"/>
    </source>
</evidence>
<evidence type="ECO:0000256" key="7">
    <source>
        <dbReference type="ARBA" id="ARBA00023125"/>
    </source>
</evidence>
<dbReference type="CTD" id="9812256"/>
<evidence type="ECO:0000313" key="15">
    <source>
        <dbReference type="Proteomes" id="UP000008281"/>
    </source>
</evidence>
<dbReference type="OMA" id="CTGCRRM"/>
<dbReference type="InParanoid" id="E3NBR5"/>
<dbReference type="PROSITE" id="PS51030">
    <property type="entry name" value="NUCLEAR_REC_DBD_2"/>
    <property type="match status" value="1"/>
</dbReference>
<keyword evidence="6 11" id="KW-0805">Transcription regulation</keyword>
<evidence type="ECO:0000256" key="5">
    <source>
        <dbReference type="ARBA" id="ARBA00022833"/>
    </source>
</evidence>
<evidence type="ECO:0000259" key="12">
    <source>
        <dbReference type="PROSITE" id="PS51030"/>
    </source>
</evidence>
<keyword evidence="15" id="KW-1185">Reference proteome</keyword>
<comment type="subcellular location">
    <subcellularLocation>
        <location evidence="1 11">Nucleus</location>
    </subcellularLocation>
</comment>
<dbReference type="EMBL" id="DS268588">
    <property type="protein sequence ID" value="EFO92101.1"/>
    <property type="molecule type" value="Genomic_DNA"/>
</dbReference>
<dbReference type="Gene3D" id="1.10.565.10">
    <property type="entry name" value="Retinoid X Receptor"/>
    <property type="match status" value="1"/>
</dbReference>
<keyword evidence="9 11" id="KW-0675">Receptor</keyword>
<dbReference type="HOGENOM" id="CLU_007368_1_1_1"/>
<dbReference type="GO" id="GO:0005634">
    <property type="term" value="C:nucleus"/>
    <property type="evidence" value="ECO:0007669"/>
    <property type="project" value="UniProtKB-SubCell"/>
</dbReference>
<name>E3NBR5_CAERE</name>
<gene>
    <name evidence="14" type="primary">Cre-nhr-122</name>
    <name evidence="14" type="ORF">CRE_13721</name>
</gene>
<dbReference type="eggNOG" id="KOG3575">
    <property type="taxonomic scope" value="Eukaryota"/>
</dbReference>
<dbReference type="InterPro" id="IPR035500">
    <property type="entry name" value="NHR-like_dom_sf"/>
</dbReference>
<dbReference type="CDD" id="cd06157">
    <property type="entry name" value="NR_LBD"/>
    <property type="match status" value="1"/>
</dbReference>
<dbReference type="GO" id="GO:0008270">
    <property type="term" value="F:zinc ion binding"/>
    <property type="evidence" value="ECO:0007669"/>
    <property type="project" value="UniProtKB-KW"/>
</dbReference>
<dbReference type="PRINTS" id="PR00398">
    <property type="entry name" value="STRDHORMONER"/>
</dbReference>
<accession>E3NBR5</accession>
<dbReference type="InterPro" id="IPR049636">
    <property type="entry name" value="HNF4-like_DBD"/>
</dbReference>
<keyword evidence="10 11" id="KW-0539">Nucleus</keyword>
<dbReference type="Pfam" id="PF00105">
    <property type="entry name" value="zf-C4"/>
    <property type="match status" value="1"/>
</dbReference>
<feature type="domain" description="Nuclear receptor" evidence="12">
    <location>
        <begin position="10"/>
        <end position="88"/>
    </location>
</feature>
<dbReference type="FunCoup" id="E3NBR5">
    <property type="interactions" value="412"/>
</dbReference>
<dbReference type="SUPFAM" id="SSF48508">
    <property type="entry name" value="Nuclear receptor ligand-binding domain"/>
    <property type="match status" value="1"/>
</dbReference>
<dbReference type="STRING" id="31234.E3NBR5"/>
<evidence type="ECO:0000256" key="6">
    <source>
        <dbReference type="ARBA" id="ARBA00023015"/>
    </source>
</evidence>
<dbReference type="SUPFAM" id="SSF57716">
    <property type="entry name" value="Glucocorticoid receptor-like (DNA-binding domain)"/>
    <property type="match status" value="1"/>
</dbReference>
<evidence type="ECO:0000256" key="11">
    <source>
        <dbReference type="RuleBase" id="RU004334"/>
    </source>
</evidence>
<dbReference type="InterPro" id="IPR013088">
    <property type="entry name" value="Znf_NHR/GATA"/>
</dbReference>
<dbReference type="GeneID" id="9812256"/>
<protein>
    <submittedName>
        <fullName evidence="14">CRE-NHR-122 protein</fullName>
    </submittedName>
</protein>
<evidence type="ECO:0000256" key="2">
    <source>
        <dbReference type="ARBA" id="ARBA00005993"/>
    </source>
</evidence>
<proteinExistence type="inferred from homology"/>
<dbReference type="PRINTS" id="PR00047">
    <property type="entry name" value="STROIDFINGER"/>
</dbReference>
<dbReference type="RefSeq" id="XP_003094158.2">
    <property type="nucleotide sequence ID" value="XM_003094110.2"/>
</dbReference>
<dbReference type="Gene3D" id="3.30.50.10">
    <property type="entry name" value="Erythroid Transcription Factor GATA-1, subunit A"/>
    <property type="match status" value="1"/>
</dbReference>
<dbReference type="PANTHER" id="PTHR46011:SF14">
    <property type="entry name" value="NUCLEAR HORMONE RECEPTOR FAMILY"/>
    <property type="match status" value="1"/>
</dbReference>
<dbReference type="CDD" id="cd06960">
    <property type="entry name" value="NR_DBD_HNF4A"/>
    <property type="match status" value="1"/>
</dbReference>
<dbReference type="Pfam" id="PF00104">
    <property type="entry name" value="Hormone_recep"/>
    <property type="match status" value="1"/>
</dbReference>
<organism evidence="15">
    <name type="scientific">Caenorhabditis remanei</name>
    <name type="common">Caenorhabditis vulgaris</name>
    <dbReference type="NCBI Taxonomy" id="31234"/>
    <lineage>
        <taxon>Eukaryota</taxon>
        <taxon>Metazoa</taxon>
        <taxon>Ecdysozoa</taxon>
        <taxon>Nematoda</taxon>
        <taxon>Chromadorea</taxon>
        <taxon>Rhabditida</taxon>
        <taxon>Rhabditina</taxon>
        <taxon>Rhabditomorpha</taxon>
        <taxon>Rhabditoidea</taxon>
        <taxon>Rhabditidae</taxon>
        <taxon>Peloderinae</taxon>
        <taxon>Caenorhabditis</taxon>
    </lineage>
</organism>
<dbReference type="InterPro" id="IPR001628">
    <property type="entry name" value="Znf_hrmn_rcpt"/>
</dbReference>
<dbReference type="Proteomes" id="UP000008281">
    <property type="component" value="Unassembled WGS sequence"/>
</dbReference>
<evidence type="ECO:0000313" key="14">
    <source>
        <dbReference type="EMBL" id="EFO92101.1"/>
    </source>
</evidence>
<evidence type="ECO:0000256" key="8">
    <source>
        <dbReference type="ARBA" id="ARBA00023163"/>
    </source>
</evidence>
<dbReference type="KEGG" id="crq:GCK72_016183"/>
<dbReference type="InterPro" id="IPR000536">
    <property type="entry name" value="Nucl_hrmn_rcpt_lig-bd"/>
</dbReference>
<dbReference type="OrthoDB" id="10018779at2759"/>
<dbReference type="GO" id="GO:0000978">
    <property type="term" value="F:RNA polymerase II cis-regulatory region sequence-specific DNA binding"/>
    <property type="evidence" value="ECO:0007669"/>
    <property type="project" value="InterPro"/>
</dbReference>